<comment type="caution">
    <text evidence="3">The sequence shown here is derived from an EMBL/GenBank/DDBJ whole genome shotgun (WGS) entry which is preliminary data.</text>
</comment>
<evidence type="ECO:0000256" key="2">
    <source>
        <dbReference type="SAM" id="Phobius"/>
    </source>
</evidence>
<dbReference type="GO" id="GO:0009306">
    <property type="term" value="P:protein secretion"/>
    <property type="evidence" value="ECO:0007669"/>
    <property type="project" value="InterPro"/>
</dbReference>
<keyword evidence="3" id="KW-0966">Cell projection</keyword>
<dbReference type="InterPro" id="IPR006135">
    <property type="entry name" value="T3SS_substrate_exporter"/>
</dbReference>
<dbReference type="SUPFAM" id="SSF160544">
    <property type="entry name" value="EscU C-terminal domain-like"/>
    <property type="match status" value="1"/>
</dbReference>
<dbReference type="OrthoDB" id="9807950at2"/>
<evidence type="ECO:0000313" key="4">
    <source>
        <dbReference type="Proteomes" id="UP000309848"/>
    </source>
</evidence>
<evidence type="ECO:0000313" key="3">
    <source>
        <dbReference type="EMBL" id="TGX38259.1"/>
    </source>
</evidence>
<dbReference type="RefSeq" id="WP_135987163.1">
    <property type="nucleotide sequence ID" value="NZ_JAASQM010000003.1"/>
</dbReference>
<name>A0A4S1W6C0_9SPHN</name>
<keyword evidence="2" id="KW-0812">Transmembrane</keyword>
<dbReference type="EMBL" id="SRXU01000010">
    <property type="protein sequence ID" value="TGX38259.1"/>
    <property type="molecule type" value="Genomic_DNA"/>
</dbReference>
<dbReference type="PANTHER" id="PTHR30531">
    <property type="entry name" value="FLAGELLAR BIOSYNTHETIC PROTEIN FLHB"/>
    <property type="match status" value="1"/>
</dbReference>
<keyword evidence="4" id="KW-1185">Reference proteome</keyword>
<dbReference type="AlphaFoldDB" id="A0A4S1W6C0"/>
<dbReference type="PRINTS" id="PR00950">
    <property type="entry name" value="TYPE3IMSPROT"/>
</dbReference>
<dbReference type="Pfam" id="PF01312">
    <property type="entry name" value="Bac_export_2"/>
    <property type="match status" value="1"/>
</dbReference>
<feature type="transmembrane region" description="Helical" evidence="2">
    <location>
        <begin position="186"/>
        <end position="209"/>
    </location>
</feature>
<dbReference type="Gene3D" id="3.40.1690.10">
    <property type="entry name" value="secretion proteins EscU"/>
    <property type="match status" value="1"/>
</dbReference>
<evidence type="ECO:0000256" key="1">
    <source>
        <dbReference type="ARBA" id="ARBA00010690"/>
    </source>
</evidence>
<gene>
    <name evidence="3" type="ORF">E5A74_18710</name>
</gene>
<keyword evidence="2" id="KW-1133">Transmembrane helix</keyword>
<keyword evidence="2" id="KW-0472">Membrane</keyword>
<feature type="transmembrane region" description="Helical" evidence="2">
    <location>
        <begin position="94"/>
        <end position="115"/>
    </location>
</feature>
<dbReference type="Proteomes" id="UP000309848">
    <property type="component" value="Unassembled WGS sequence"/>
</dbReference>
<organism evidence="3 4">
    <name type="scientific">Sphingomonas naasensis</name>
    <dbReference type="NCBI Taxonomy" id="1344951"/>
    <lineage>
        <taxon>Bacteria</taxon>
        <taxon>Pseudomonadati</taxon>
        <taxon>Pseudomonadota</taxon>
        <taxon>Alphaproteobacteria</taxon>
        <taxon>Sphingomonadales</taxon>
        <taxon>Sphingomonadaceae</taxon>
        <taxon>Sphingomonas</taxon>
    </lineage>
</organism>
<feature type="transmembrane region" description="Helical" evidence="2">
    <location>
        <begin position="32"/>
        <end position="53"/>
    </location>
</feature>
<dbReference type="PANTHER" id="PTHR30531:SF12">
    <property type="entry name" value="FLAGELLAR BIOSYNTHETIC PROTEIN FLHB"/>
    <property type="match status" value="1"/>
</dbReference>
<comment type="similarity">
    <text evidence="1">Belongs to the type III secretion exporter family.</text>
</comment>
<proteinExistence type="inferred from homology"/>
<protein>
    <submittedName>
        <fullName evidence="3">Flagellar biosynthesis protein FlhB</fullName>
    </submittedName>
</protein>
<dbReference type="InterPro" id="IPR029025">
    <property type="entry name" value="T3SS_substrate_exporter_C"/>
</dbReference>
<accession>A0A4S1W6C0</accession>
<dbReference type="GO" id="GO:0005886">
    <property type="term" value="C:plasma membrane"/>
    <property type="evidence" value="ECO:0007669"/>
    <property type="project" value="TreeGrafter"/>
</dbReference>
<keyword evidence="3" id="KW-0969">Cilium</keyword>
<keyword evidence="3" id="KW-0282">Flagellum</keyword>
<sequence>MAESFGEKTEAPTARRKRKAVEEGQLLKSKDFGTALVILLGCAWMAFLGPSLIGACKEVMTASFSFGRGDVEHFEPWRPLAAAGWKLAPSLAGLFALTVIGAILSQAGLGAIGWNSKLFAPKASRINPGSGLKRIFGPTGWIELGKSLLKVVLLGAMGAWMLHSITRQSLGLVAADLNGAVGALGGQFVTLLFVMAAGLLIIAGVDVPIQMIRHFRQLRMTKQEVKEEHKETEGSPELKAAQRQRQREILKGGYRKAVSTAHVVLTNPTHFSVALRYDSGKDQVPVVVAKGRGQTALAIRELAAEFEVPVLEYPQLARAVYYTSREGQEIRDDLYLAIATVLAFVFGVNARAGGTQPAVTVPSGALFDENGQKMARPA</sequence>
<reference evidence="3 4" key="1">
    <citation type="submission" date="2019-04" db="EMBL/GenBank/DDBJ databases">
        <title>Sphingomonas psychrotolerans sp. nov., isolated from soil in the Tianshan Mountains, Xinjiang, China.</title>
        <authorList>
            <person name="Luo Y."/>
            <person name="Sheng H."/>
        </authorList>
    </citation>
    <scope>NUCLEOTIDE SEQUENCE [LARGE SCALE GENOMIC DNA]</scope>
    <source>
        <strain evidence="3 4">KIS18-15</strain>
    </source>
</reference>